<name>A0A3S3QXT1_9BACT</name>
<dbReference type="Proteomes" id="UP000288086">
    <property type="component" value="Unassembled WGS sequence"/>
</dbReference>
<proteinExistence type="predicted"/>
<protein>
    <recommendedName>
        <fullName evidence="3">Carboxypeptidase regulatory-like domain-containing protein</fullName>
    </recommendedName>
</protein>
<dbReference type="AlphaFoldDB" id="A0A3S3QXT1"/>
<evidence type="ECO:0000313" key="1">
    <source>
        <dbReference type="EMBL" id="RWX45166.1"/>
    </source>
</evidence>
<accession>A0A3S3QXT1</accession>
<gene>
    <name evidence="1" type="ORF">VT98_13391</name>
</gene>
<sequence>MANQGFLGNRKKRGNMVLKQYVLIPLFLIVLLSGCATSTTFRVLDAETKKPIEGAVALTEWTGSRGVPGLSYTVTTKVAEDVSDSEGKLTIPGTTGFNALQRPHIKVYKPGYVGWNSSLIYLGCYKNDRTMQRIERRKDFSMKNQDIFLVPWDKEEHSYISHGSFIRTTADFLEAGTRSDDSKYRKAIEYELPFKRREKRELRETQ</sequence>
<dbReference type="EMBL" id="MTKP01000339">
    <property type="protein sequence ID" value="RWX45166.1"/>
    <property type="molecule type" value="Genomic_DNA"/>
</dbReference>
<reference evidence="1 2" key="1">
    <citation type="submission" date="2017-01" db="EMBL/GenBank/DDBJ databases">
        <title>The cable genome- insights into the physiology and evolution of filamentous bacteria capable of sulfide oxidation via long distance electron transfer.</title>
        <authorList>
            <person name="Schreiber L."/>
            <person name="Bjerg J.T."/>
            <person name="Boggild A."/>
            <person name="Van De Vossenberg J."/>
            <person name="Meysman F."/>
            <person name="Nielsen L.P."/>
            <person name="Schramm A."/>
            <person name="Kjeldsen K.U."/>
        </authorList>
    </citation>
    <scope>NUCLEOTIDE SEQUENCE [LARGE SCALE GENOMIC DNA]</scope>
    <source>
        <strain evidence="1">A1</strain>
    </source>
</reference>
<keyword evidence="2" id="KW-1185">Reference proteome</keyword>
<comment type="caution">
    <text evidence="1">The sequence shown here is derived from an EMBL/GenBank/DDBJ whole genome shotgun (WGS) entry which is preliminary data.</text>
</comment>
<evidence type="ECO:0000313" key="2">
    <source>
        <dbReference type="Proteomes" id="UP000288086"/>
    </source>
</evidence>
<evidence type="ECO:0008006" key="3">
    <source>
        <dbReference type="Google" id="ProtNLM"/>
    </source>
</evidence>
<organism evidence="1 2">
    <name type="scientific">Candidatus Electrothrix communis</name>
    <dbReference type="NCBI Taxonomy" id="1859133"/>
    <lineage>
        <taxon>Bacteria</taxon>
        <taxon>Pseudomonadati</taxon>
        <taxon>Thermodesulfobacteriota</taxon>
        <taxon>Desulfobulbia</taxon>
        <taxon>Desulfobulbales</taxon>
        <taxon>Desulfobulbaceae</taxon>
        <taxon>Candidatus Electrothrix</taxon>
    </lineage>
</organism>